<comment type="catalytic activity">
    <reaction evidence="1">
        <text>Hydrolysis of terminal non-reducing N-acetyl-D-hexosamine residues in N-acetyl-beta-D-hexosaminides.</text>
        <dbReference type="EC" id="3.2.1.52"/>
    </reaction>
</comment>
<name>A0A5C3LHF5_9AGAR</name>
<dbReference type="PANTHER" id="PTHR43678:SF1">
    <property type="entry name" value="BETA-N-ACETYLHEXOSAMINIDASE"/>
    <property type="match status" value="1"/>
</dbReference>
<evidence type="ECO:0000256" key="6">
    <source>
        <dbReference type="SAM" id="SignalP"/>
    </source>
</evidence>
<sequence>MRSFVLQTTLGFLLPLLAACLQPQIPSVKSFIQGSPTSAFRLTSRVQIIVNAPDAHTGSPSLLDFARTFKDDLISVTQFSHIPDIIIDSQPSLAQPHIFLSLGATSENLYFNGNPSREGYNFNISTRSYTITGMEPIAVWWGTRTLLQQVALVTGASHKGVIELPSGTGSDSPGWEVRGFMLDAGRHWFEASFIADLCIYASFFKIQSLHLHASDNLWNPSFLYGQDWRKLYSAFRFQPPAYSALSGIVPLRNESWSREEFTQLQTTCAAHGVALVPEIDTPGHSLVITKWKPELMIPGAPDNLNLSHPDTIPTIKSIWNEFLPWFSSLEVSIGADEYEAALADDYISFVNEMSSYISSQSGKSIRIWGTNEPSKTLSISTNVTIQHWNFPGDTIPVELTKKGYKVINSEQSFLYLDGKTSDGGQFPTELNQDLMWSGASDGGGWAPNIFSSTDSSNNTSPNDPNLRGAIMALWNDWGNNATTPLEIYYQLSRSLAVFGEKTWTGSGVQASALTRDQFDRVYPVLNAAAPGQNLNRAVQPQRGNVVYQYKTIIAPLRTSFDSVGPPYTLKFTVNPTSQDGVLFSGRDSKLHVRSLAFEDPSTQKFYWLNFTLLLNQETTVEIHATRESTYALINGQKYWWLTNLDIWGEYMQLANMSFAAPSSAIGVDGFAGRIKDVSLVLES</sequence>
<proteinExistence type="inferred from homology"/>
<dbReference type="Proteomes" id="UP000308652">
    <property type="component" value="Unassembled WGS sequence"/>
</dbReference>
<comment type="similarity">
    <text evidence="2">Belongs to the glycosyl hydrolase 20 family.</text>
</comment>
<evidence type="ECO:0000313" key="9">
    <source>
        <dbReference type="Proteomes" id="UP000308652"/>
    </source>
</evidence>
<organism evidence="8 9">
    <name type="scientific">Crucibulum laeve</name>
    <dbReference type="NCBI Taxonomy" id="68775"/>
    <lineage>
        <taxon>Eukaryota</taxon>
        <taxon>Fungi</taxon>
        <taxon>Dikarya</taxon>
        <taxon>Basidiomycota</taxon>
        <taxon>Agaricomycotina</taxon>
        <taxon>Agaricomycetes</taxon>
        <taxon>Agaricomycetidae</taxon>
        <taxon>Agaricales</taxon>
        <taxon>Agaricineae</taxon>
        <taxon>Nidulariaceae</taxon>
        <taxon>Crucibulum</taxon>
    </lineage>
</organism>
<dbReference type="InterPro" id="IPR052764">
    <property type="entry name" value="GH20_Enzymes"/>
</dbReference>
<gene>
    <name evidence="8" type="ORF">BDQ12DRAFT_617356</name>
</gene>
<evidence type="ECO:0000259" key="7">
    <source>
        <dbReference type="Pfam" id="PF00728"/>
    </source>
</evidence>
<feature type="signal peptide" evidence="6">
    <location>
        <begin position="1"/>
        <end position="20"/>
    </location>
</feature>
<dbReference type="PANTHER" id="PTHR43678">
    <property type="entry name" value="PUTATIVE (AFU_ORTHOLOGUE AFUA_2G00640)-RELATED"/>
    <property type="match status" value="1"/>
</dbReference>
<evidence type="ECO:0000256" key="4">
    <source>
        <dbReference type="ARBA" id="ARBA00022801"/>
    </source>
</evidence>
<dbReference type="InterPro" id="IPR025705">
    <property type="entry name" value="Beta_hexosaminidase_sua/sub"/>
</dbReference>
<evidence type="ECO:0000256" key="1">
    <source>
        <dbReference type="ARBA" id="ARBA00001231"/>
    </source>
</evidence>
<dbReference type="GO" id="GO:0004563">
    <property type="term" value="F:beta-N-acetylhexosaminidase activity"/>
    <property type="evidence" value="ECO:0007669"/>
    <property type="project" value="UniProtKB-EC"/>
</dbReference>
<keyword evidence="9" id="KW-1185">Reference proteome</keyword>
<dbReference type="SUPFAM" id="SSF55545">
    <property type="entry name" value="beta-N-acetylhexosaminidase-like domain"/>
    <property type="match status" value="1"/>
</dbReference>
<dbReference type="EMBL" id="ML213679">
    <property type="protein sequence ID" value="TFK32297.1"/>
    <property type="molecule type" value="Genomic_DNA"/>
</dbReference>
<dbReference type="InterPro" id="IPR015883">
    <property type="entry name" value="Glyco_hydro_20_cat"/>
</dbReference>
<feature type="domain" description="Glycoside hydrolase family 20 catalytic" evidence="7">
    <location>
        <begin position="177"/>
        <end position="505"/>
    </location>
</feature>
<dbReference type="OrthoDB" id="428480at2759"/>
<accession>A0A5C3LHF5</accession>
<dbReference type="InterPro" id="IPR017853">
    <property type="entry name" value="GH"/>
</dbReference>
<dbReference type="AlphaFoldDB" id="A0A5C3LHF5"/>
<dbReference type="PROSITE" id="PS51257">
    <property type="entry name" value="PROKAR_LIPOPROTEIN"/>
    <property type="match status" value="1"/>
</dbReference>
<evidence type="ECO:0000313" key="8">
    <source>
        <dbReference type="EMBL" id="TFK32297.1"/>
    </source>
</evidence>
<keyword evidence="4 8" id="KW-0378">Hydrolase</keyword>
<feature type="chain" id="PRO_5022914500" description="beta-N-acetylhexosaminidase" evidence="6">
    <location>
        <begin position="21"/>
        <end position="683"/>
    </location>
</feature>
<dbReference type="Gene3D" id="3.30.379.10">
    <property type="entry name" value="Chitobiase/beta-hexosaminidase domain 2-like"/>
    <property type="match status" value="1"/>
</dbReference>
<evidence type="ECO:0000256" key="3">
    <source>
        <dbReference type="ARBA" id="ARBA00012663"/>
    </source>
</evidence>
<keyword evidence="6" id="KW-0732">Signal</keyword>
<feature type="active site" description="Proton donor" evidence="5">
    <location>
        <position position="337"/>
    </location>
</feature>
<dbReference type="Gene3D" id="3.20.20.80">
    <property type="entry name" value="Glycosidases"/>
    <property type="match status" value="1"/>
</dbReference>
<protein>
    <recommendedName>
        <fullName evidence="3">beta-N-acetylhexosaminidase</fullName>
        <ecNumber evidence="3">3.2.1.52</ecNumber>
    </recommendedName>
</protein>
<dbReference type="EC" id="3.2.1.52" evidence="3"/>
<dbReference type="Pfam" id="PF00728">
    <property type="entry name" value="Glyco_hydro_20"/>
    <property type="match status" value="1"/>
</dbReference>
<dbReference type="GO" id="GO:0005975">
    <property type="term" value="P:carbohydrate metabolic process"/>
    <property type="evidence" value="ECO:0007669"/>
    <property type="project" value="InterPro"/>
</dbReference>
<evidence type="ECO:0000256" key="2">
    <source>
        <dbReference type="ARBA" id="ARBA00006285"/>
    </source>
</evidence>
<evidence type="ECO:0000256" key="5">
    <source>
        <dbReference type="PIRSR" id="PIRSR625705-1"/>
    </source>
</evidence>
<reference evidence="8 9" key="1">
    <citation type="journal article" date="2019" name="Nat. Ecol. Evol.">
        <title>Megaphylogeny resolves global patterns of mushroom evolution.</title>
        <authorList>
            <person name="Varga T."/>
            <person name="Krizsan K."/>
            <person name="Foldi C."/>
            <person name="Dima B."/>
            <person name="Sanchez-Garcia M."/>
            <person name="Sanchez-Ramirez S."/>
            <person name="Szollosi G.J."/>
            <person name="Szarkandi J.G."/>
            <person name="Papp V."/>
            <person name="Albert L."/>
            <person name="Andreopoulos W."/>
            <person name="Angelini C."/>
            <person name="Antonin V."/>
            <person name="Barry K.W."/>
            <person name="Bougher N.L."/>
            <person name="Buchanan P."/>
            <person name="Buyck B."/>
            <person name="Bense V."/>
            <person name="Catcheside P."/>
            <person name="Chovatia M."/>
            <person name="Cooper J."/>
            <person name="Damon W."/>
            <person name="Desjardin D."/>
            <person name="Finy P."/>
            <person name="Geml J."/>
            <person name="Haridas S."/>
            <person name="Hughes K."/>
            <person name="Justo A."/>
            <person name="Karasinski D."/>
            <person name="Kautmanova I."/>
            <person name="Kiss B."/>
            <person name="Kocsube S."/>
            <person name="Kotiranta H."/>
            <person name="LaButti K.M."/>
            <person name="Lechner B.E."/>
            <person name="Liimatainen K."/>
            <person name="Lipzen A."/>
            <person name="Lukacs Z."/>
            <person name="Mihaltcheva S."/>
            <person name="Morgado L.N."/>
            <person name="Niskanen T."/>
            <person name="Noordeloos M.E."/>
            <person name="Ohm R.A."/>
            <person name="Ortiz-Santana B."/>
            <person name="Ovrebo C."/>
            <person name="Racz N."/>
            <person name="Riley R."/>
            <person name="Savchenko A."/>
            <person name="Shiryaev A."/>
            <person name="Soop K."/>
            <person name="Spirin V."/>
            <person name="Szebenyi C."/>
            <person name="Tomsovsky M."/>
            <person name="Tulloss R.E."/>
            <person name="Uehling J."/>
            <person name="Grigoriev I.V."/>
            <person name="Vagvolgyi C."/>
            <person name="Papp T."/>
            <person name="Martin F.M."/>
            <person name="Miettinen O."/>
            <person name="Hibbett D.S."/>
            <person name="Nagy L.G."/>
        </authorList>
    </citation>
    <scope>NUCLEOTIDE SEQUENCE [LARGE SCALE GENOMIC DNA]</scope>
    <source>
        <strain evidence="8 9">CBS 166.37</strain>
    </source>
</reference>
<dbReference type="InterPro" id="IPR029018">
    <property type="entry name" value="Hex-like_dom2"/>
</dbReference>
<dbReference type="PRINTS" id="PR00738">
    <property type="entry name" value="GLHYDRLASE20"/>
</dbReference>
<dbReference type="CDD" id="cd06564">
    <property type="entry name" value="GH20_DspB_LnbB-like"/>
    <property type="match status" value="1"/>
</dbReference>
<dbReference type="STRING" id="68775.A0A5C3LHF5"/>
<dbReference type="SUPFAM" id="SSF51445">
    <property type="entry name" value="(Trans)glycosidases"/>
    <property type="match status" value="1"/>
</dbReference>